<organism evidence="3 4">
    <name type="scientific">Acidimicrobium ferrooxidans</name>
    <dbReference type="NCBI Taxonomy" id="53635"/>
    <lineage>
        <taxon>Bacteria</taxon>
        <taxon>Bacillati</taxon>
        <taxon>Actinomycetota</taxon>
        <taxon>Acidimicrobiia</taxon>
        <taxon>Acidimicrobiales</taxon>
        <taxon>Acidimicrobiaceae</taxon>
        <taxon>Acidimicrobium</taxon>
    </lineage>
</organism>
<dbReference type="PANTHER" id="PTHR33988">
    <property type="entry name" value="ENDORIBONUCLEASE MAZF-RELATED"/>
    <property type="match status" value="1"/>
</dbReference>
<comment type="caution">
    <text evidence="3">The sequence shown here is derived from an EMBL/GenBank/DDBJ whole genome shotgun (WGS) entry which is preliminary data.</text>
</comment>
<dbReference type="InterPro" id="IPR011067">
    <property type="entry name" value="Plasmid_toxin/cell-grow_inhib"/>
</dbReference>
<reference evidence="3" key="1">
    <citation type="submission" date="2021-02" db="EMBL/GenBank/DDBJ databases">
        <title>Activity-based single-cell genomes from oceanic crustal fluid captures similar information to metagenomic and metatranscriptomic surveys with orders of magnitude less sampling.</title>
        <authorList>
            <person name="D'Angelo T.S."/>
            <person name="Orcutt B.N."/>
        </authorList>
    </citation>
    <scope>NUCLEOTIDE SEQUENCE [LARGE SCALE GENOMIC DNA]</scope>
    <source>
        <strain evidence="3">AH-315-J10</strain>
    </source>
</reference>
<name>A0ABS3AP19_9ACTN</name>
<dbReference type="SUPFAM" id="SSF50118">
    <property type="entry name" value="Cell growth inhibitor/plasmid maintenance toxic component"/>
    <property type="match status" value="1"/>
</dbReference>
<dbReference type="PANTHER" id="PTHR33988:SF2">
    <property type="entry name" value="ENDORIBONUCLEASE MAZF"/>
    <property type="match status" value="1"/>
</dbReference>
<dbReference type="EMBL" id="JAFIUH010000006">
    <property type="protein sequence ID" value="MBN4059599.1"/>
    <property type="molecule type" value="Genomic_DNA"/>
</dbReference>
<sequence>MVAQAELWLLETPNHKSRPVLIVSRDEAIPVLNNIIVAPVTSTIRDIATCIPVGANEGIDHESVATFDNLAAVPKSVLTTRLGHLGHGRRIEICDALNAMADC</sequence>
<dbReference type="Proteomes" id="UP000724964">
    <property type="component" value="Unassembled WGS sequence"/>
</dbReference>
<evidence type="ECO:0000313" key="4">
    <source>
        <dbReference type="Proteomes" id="UP000724964"/>
    </source>
</evidence>
<evidence type="ECO:0000256" key="1">
    <source>
        <dbReference type="ARBA" id="ARBA00007521"/>
    </source>
</evidence>
<keyword evidence="2" id="KW-1277">Toxin-antitoxin system</keyword>
<accession>A0ABS3AP19</accession>
<protein>
    <submittedName>
        <fullName evidence="3">Type II toxin-antitoxin system PemK/MazF family toxin</fullName>
    </submittedName>
</protein>
<dbReference type="Pfam" id="PF02452">
    <property type="entry name" value="PemK_toxin"/>
    <property type="match status" value="1"/>
</dbReference>
<dbReference type="InterPro" id="IPR003477">
    <property type="entry name" value="PemK-like"/>
</dbReference>
<comment type="similarity">
    <text evidence="1">Belongs to the PemK/MazF family.</text>
</comment>
<evidence type="ECO:0000256" key="2">
    <source>
        <dbReference type="ARBA" id="ARBA00022649"/>
    </source>
</evidence>
<keyword evidence="4" id="KW-1185">Reference proteome</keyword>
<evidence type="ECO:0000313" key="3">
    <source>
        <dbReference type="EMBL" id="MBN4059599.1"/>
    </source>
</evidence>
<dbReference type="Gene3D" id="2.30.30.110">
    <property type="match status" value="1"/>
</dbReference>
<gene>
    <name evidence="3" type="ORF">JYT35_00610</name>
</gene>
<proteinExistence type="inferred from homology"/>